<accession>M7YQG1</accession>
<dbReference type="EMBL" id="KD240913">
    <property type="protein sequence ID" value="EMS49657.1"/>
    <property type="molecule type" value="Genomic_DNA"/>
</dbReference>
<dbReference type="InterPro" id="IPR005174">
    <property type="entry name" value="KIB1-4_b-propeller"/>
</dbReference>
<dbReference type="eggNOG" id="ENOG502RQG7">
    <property type="taxonomic scope" value="Eukaryota"/>
</dbReference>
<dbReference type="InterPro" id="IPR025312">
    <property type="entry name" value="DUF4216"/>
</dbReference>
<feature type="domain" description="DUF4216" evidence="2">
    <location>
        <begin position="605"/>
        <end position="670"/>
    </location>
</feature>
<proteinExistence type="predicted"/>
<gene>
    <name evidence="3" type="ORF">TRIUR3_31997</name>
</gene>
<dbReference type="STRING" id="4572.M7YQG1"/>
<organism evidence="3">
    <name type="scientific">Triticum urartu</name>
    <name type="common">Red wild einkorn</name>
    <name type="synonym">Crithodium urartu</name>
    <dbReference type="NCBI Taxonomy" id="4572"/>
    <lineage>
        <taxon>Eukaryota</taxon>
        <taxon>Viridiplantae</taxon>
        <taxon>Streptophyta</taxon>
        <taxon>Embryophyta</taxon>
        <taxon>Tracheophyta</taxon>
        <taxon>Spermatophyta</taxon>
        <taxon>Magnoliopsida</taxon>
        <taxon>Liliopsida</taxon>
        <taxon>Poales</taxon>
        <taxon>Poaceae</taxon>
        <taxon>BOP clade</taxon>
        <taxon>Pooideae</taxon>
        <taxon>Triticodae</taxon>
        <taxon>Triticeae</taxon>
        <taxon>Triticinae</taxon>
        <taxon>Triticum</taxon>
    </lineage>
</organism>
<dbReference type="Pfam" id="PF13952">
    <property type="entry name" value="DUF4216"/>
    <property type="match status" value="1"/>
</dbReference>
<dbReference type="Pfam" id="PF03478">
    <property type="entry name" value="Beta-prop_KIB1-4"/>
    <property type="match status" value="1"/>
</dbReference>
<evidence type="ECO:0008006" key="4">
    <source>
        <dbReference type="Google" id="ProtNLM"/>
    </source>
</evidence>
<reference evidence="3" key="1">
    <citation type="journal article" date="2013" name="Nature">
        <title>Draft genome of the wheat A-genome progenitor Triticum urartu.</title>
        <authorList>
            <person name="Ling H.Q."/>
            <person name="Zhao S."/>
            <person name="Liu D."/>
            <person name="Wang J."/>
            <person name="Sun H."/>
            <person name="Zhang C."/>
            <person name="Fan H."/>
            <person name="Li D."/>
            <person name="Dong L."/>
            <person name="Tao Y."/>
            <person name="Gao C."/>
            <person name="Wu H."/>
            <person name="Li Y."/>
            <person name="Cui Y."/>
            <person name="Guo X."/>
            <person name="Zheng S."/>
            <person name="Wang B."/>
            <person name="Yu K."/>
            <person name="Liang Q."/>
            <person name="Yang W."/>
            <person name="Lou X."/>
            <person name="Chen J."/>
            <person name="Feng M."/>
            <person name="Jian J."/>
            <person name="Zhang X."/>
            <person name="Luo G."/>
            <person name="Jiang Y."/>
            <person name="Liu J."/>
            <person name="Wang Z."/>
            <person name="Sha Y."/>
            <person name="Zhang B."/>
            <person name="Wu H."/>
            <person name="Tang D."/>
            <person name="Shen Q."/>
            <person name="Xue P."/>
            <person name="Zou S."/>
            <person name="Wang X."/>
            <person name="Liu X."/>
            <person name="Wang F."/>
            <person name="Yang Y."/>
            <person name="An X."/>
            <person name="Dong Z."/>
            <person name="Zhang K."/>
            <person name="Zhang X."/>
            <person name="Luo M.C."/>
            <person name="Dvorak J."/>
            <person name="Tong Y."/>
            <person name="Wang J."/>
            <person name="Yang H."/>
            <person name="Li Z."/>
            <person name="Wang D."/>
            <person name="Zhang A."/>
            <person name="Wang J."/>
        </authorList>
    </citation>
    <scope>NUCLEOTIDE SEQUENCE</scope>
</reference>
<protein>
    <recommendedName>
        <fullName evidence="4">DUF295 domain-containing protein</fullName>
    </recommendedName>
</protein>
<evidence type="ECO:0000259" key="2">
    <source>
        <dbReference type="Pfam" id="PF13952"/>
    </source>
</evidence>
<dbReference type="PANTHER" id="PTHR48258:SF9">
    <property type="entry name" value="OS01G0348150 PROTEIN"/>
    <property type="match status" value="1"/>
</dbReference>
<dbReference type="PANTHER" id="PTHR48258">
    <property type="entry name" value="DUF4218 DOMAIN-CONTAINING PROTEIN-RELATED"/>
    <property type="match status" value="1"/>
</dbReference>
<dbReference type="AlphaFoldDB" id="M7YQG1"/>
<feature type="domain" description="KIB1-4 beta-propeller" evidence="1">
    <location>
        <begin position="210"/>
        <end position="373"/>
    </location>
</feature>
<name>M7YQG1_TRIUA</name>
<evidence type="ECO:0000313" key="3">
    <source>
        <dbReference type="EMBL" id="EMS49657.1"/>
    </source>
</evidence>
<dbReference type="OMA" id="CICALQC"/>
<sequence length="751" mass="83472">MEPIQPTATQASKIRVQHEPADGGYAASGAIGALPIHLIEKILGFASSTSPLDSVCLAVVCKSWAAAVSERLARPTPHLFALKLANVHSQSPLRFMLPPEEERRHRGAIYSLPVNEEGSPSLVAPARLPSVVRDPKGMNFKLSGALPCGLLSFAVGNRVVLVNPITGAFRSDVYAPFGTGAKVRAVASANAIFDHDYAERSVPLCWCTGEWSERKLLSEEFKNIYLMAYTDGVFYALEFRGCAYTVDTRVPPPWRLKKLRAPSILEQYTPIRGRFLCYSHLLESEGAVLFVGPVLAPRQPTCRDTIGGFEVYRLDVEAARWVKVERLAADRALFVSEQSSFSVRASEVPGCMSNCIYFVGEVDDYSYVTWGVYSMEERKVLFQRPVGGSWGRCTCALYTREKGQKSKFFRPCSLDEHELARLALLWVYGIGQILCQGVGVLFESFGSDNGWFLVAIFCDGHGEVCICALQCSLNPLALIEPEIGGFFLLKTATLVPFLVKGVTECFHLSTHIGRAGDLHLTTPVETRQIPTPGFSSGSKALGSTVCLKLQYVKTSADPEGYEINGNTFYTIDQDQKSTNQNSGVRFDATTEKGKDTYYGYIVDIWELDYGQDFKVPLFKCKWVNLSGGGVHVDPQYGMTTVDLKNLGYTDESFVLANDVVQVIYVKDMSTGPRKRKDKEMNTSYDEPKRHIVFLGKRDILGVEGKTDMSEDYERFHEIPAFNVKADPSILINDEEYPWLRCNKQMTQAKKK</sequence>
<evidence type="ECO:0000259" key="1">
    <source>
        <dbReference type="Pfam" id="PF03478"/>
    </source>
</evidence>